<dbReference type="Proteomes" id="UP001221898">
    <property type="component" value="Unassembled WGS sequence"/>
</dbReference>
<evidence type="ECO:0000256" key="2">
    <source>
        <dbReference type="SAM" id="Phobius"/>
    </source>
</evidence>
<dbReference type="PROSITE" id="PS51034">
    <property type="entry name" value="ZP_2"/>
    <property type="match status" value="1"/>
</dbReference>
<evidence type="ECO:0000256" key="1">
    <source>
        <dbReference type="ARBA" id="ARBA00023157"/>
    </source>
</evidence>
<organism evidence="4 5">
    <name type="scientific">Aldrovandia affinis</name>
    <dbReference type="NCBI Taxonomy" id="143900"/>
    <lineage>
        <taxon>Eukaryota</taxon>
        <taxon>Metazoa</taxon>
        <taxon>Chordata</taxon>
        <taxon>Craniata</taxon>
        <taxon>Vertebrata</taxon>
        <taxon>Euteleostomi</taxon>
        <taxon>Actinopterygii</taxon>
        <taxon>Neopterygii</taxon>
        <taxon>Teleostei</taxon>
        <taxon>Notacanthiformes</taxon>
        <taxon>Halosauridae</taxon>
        <taxon>Aldrovandia</taxon>
    </lineage>
</organism>
<dbReference type="Gene3D" id="2.60.40.4100">
    <property type="entry name" value="Zona pellucida, ZP-C domain"/>
    <property type="match status" value="1"/>
</dbReference>
<keyword evidence="2" id="KW-1133">Transmembrane helix</keyword>
<dbReference type="InterPro" id="IPR055355">
    <property type="entry name" value="ZP-C"/>
</dbReference>
<dbReference type="GO" id="GO:2000344">
    <property type="term" value="P:positive regulation of acrosome reaction"/>
    <property type="evidence" value="ECO:0007669"/>
    <property type="project" value="TreeGrafter"/>
</dbReference>
<dbReference type="Pfam" id="PF00100">
    <property type="entry name" value="Zona_pellucida"/>
    <property type="match status" value="1"/>
</dbReference>
<dbReference type="GO" id="GO:0032190">
    <property type="term" value="F:acrosin binding"/>
    <property type="evidence" value="ECO:0007669"/>
    <property type="project" value="TreeGrafter"/>
</dbReference>
<dbReference type="AlphaFoldDB" id="A0AAD7T4L1"/>
<name>A0AAD7T4L1_9TELE</name>
<proteinExistence type="predicted"/>
<dbReference type="GO" id="GO:0007339">
    <property type="term" value="P:binding of sperm to zona pellucida"/>
    <property type="evidence" value="ECO:0007669"/>
    <property type="project" value="TreeGrafter"/>
</dbReference>
<keyword evidence="2" id="KW-0812">Transmembrane</keyword>
<dbReference type="FunFam" id="2.60.40.4100:FF:000002">
    <property type="entry name" value="Zona pellucida sperm-binding protein 3"/>
    <property type="match status" value="1"/>
</dbReference>
<feature type="transmembrane region" description="Helical" evidence="2">
    <location>
        <begin position="120"/>
        <end position="144"/>
    </location>
</feature>
<reference evidence="4" key="1">
    <citation type="journal article" date="2023" name="Science">
        <title>Genome structures resolve the early diversification of teleost fishes.</title>
        <authorList>
            <person name="Parey E."/>
            <person name="Louis A."/>
            <person name="Montfort J."/>
            <person name="Bouchez O."/>
            <person name="Roques C."/>
            <person name="Iampietro C."/>
            <person name="Lluch J."/>
            <person name="Castinel A."/>
            <person name="Donnadieu C."/>
            <person name="Desvignes T."/>
            <person name="Floi Bucao C."/>
            <person name="Jouanno E."/>
            <person name="Wen M."/>
            <person name="Mejri S."/>
            <person name="Dirks R."/>
            <person name="Jansen H."/>
            <person name="Henkel C."/>
            <person name="Chen W.J."/>
            <person name="Zahm M."/>
            <person name="Cabau C."/>
            <person name="Klopp C."/>
            <person name="Thompson A.W."/>
            <person name="Robinson-Rechavi M."/>
            <person name="Braasch I."/>
            <person name="Lecointre G."/>
            <person name="Bobe J."/>
            <person name="Postlethwait J.H."/>
            <person name="Berthelot C."/>
            <person name="Roest Crollius H."/>
            <person name="Guiguen Y."/>
        </authorList>
    </citation>
    <scope>NUCLEOTIDE SEQUENCE</scope>
    <source>
        <strain evidence="4">NC1722</strain>
    </source>
</reference>
<protein>
    <recommendedName>
        <fullName evidence="3">ZP domain-containing protein</fullName>
    </recommendedName>
</protein>
<keyword evidence="5" id="KW-1185">Reference proteome</keyword>
<evidence type="ECO:0000259" key="3">
    <source>
        <dbReference type="PROSITE" id="PS51034"/>
    </source>
</evidence>
<dbReference type="PANTHER" id="PTHR11576:SF2">
    <property type="entry name" value="ZONA PELLUCIDA SPERM-BINDING PROTEIN 3"/>
    <property type="match status" value="1"/>
</dbReference>
<comment type="caution">
    <text evidence="4">The sequence shown here is derived from an EMBL/GenBank/DDBJ whole genome shotgun (WGS) entry which is preliminary data.</text>
</comment>
<keyword evidence="2" id="KW-0472">Membrane</keyword>
<dbReference type="EMBL" id="JAINUG010000014">
    <property type="protein sequence ID" value="KAJ8414115.1"/>
    <property type="molecule type" value="Genomic_DNA"/>
</dbReference>
<dbReference type="GO" id="GO:0035803">
    <property type="term" value="P:egg coat formation"/>
    <property type="evidence" value="ECO:0007669"/>
    <property type="project" value="TreeGrafter"/>
</dbReference>
<sequence length="155" mass="16951">MHIEASVVQANHVPLHVFVDRCVATLDPNMDAVPSYTFIENHGCLTDAKLTGSPSAFLPRVQDDKLHLQLDAFRFSQETHSSLPSWKVLLSWAPCMSSRPLPMAWFLSPSSLLKAEAHRAAVVILAAVVAAVGLVCATLLRAVLLRRPLKPMSCN</sequence>
<dbReference type="PANTHER" id="PTHR11576">
    <property type="entry name" value="ZONA PELLUCIDA SPERM-BINDING PROTEIN 3"/>
    <property type="match status" value="1"/>
</dbReference>
<gene>
    <name evidence="4" type="ORF">AAFF_G00067130</name>
</gene>
<dbReference type="InterPro" id="IPR042235">
    <property type="entry name" value="ZP-C_dom"/>
</dbReference>
<keyword evidence="1" id="KW-1015">Disulfide bond</keyword>
<accession>A0AAD7T4L1</accession>
<feature type="domain" description="ZP" evidence="3">
    <location>
        <begin position="1"/>
        <end position="111"/>
    </location>
</feature>
<evidence type="ECO:0000313" key="5">
    <source>
        <dbReference type="Proteomes" id="UP001221898"/>
    </source>
</evidence>
<dbReference type="InterPro" id="IPR001507">
    <property type="entry name" value="ZP_dom"/>
</dbReference>
<evidence type="ECO:0000313" key="4">
    <source>
        <dbReference type="EMBL" id="KAJ8414115.1"/>
    </source>
</evidence>
<dbReference type="GO" id="GO:0031012">
    <property type="term" value="C:extracellular matrix"/>
    <property type="evidence" value="ECO:0007669"/>
    <property type="project" value="TreeGrafter"/>
</dbReference>